<keyword evidence="2" id="KW-1185">Reference proteome</keyword>
<evidence type="ECO:0000313" key="2">
    <source>
        <dbReference type="Proteomes" id="UP000434850"/>
    </source>
</evidence>
<dbReference type="Pfam" id="PF12843">
    <property type="entry name" value="QSregVF_b"/>
    <property type="match status" value="1"/>
</dbReference>
<organism evidence="1 2">
    <name type="scientific">Mucilaginibacter aquatilis</name>
    <dbReference type="NCBI Taxonomy" id="1517760"/>
    <lineage>
        <taxon>Bacteria</taxon>
        <taxon>Pseudomonadati</taxon>
        <taxon>Bacteroidota</taxon>
        <taxon>Sphingobacteriia</taxon>
        <taxon>Sphingobacteriales</taxon>
        <taxon>Sphingobacteriaceae</taxon>
        <taxon>Mucilaginibacter</taxon>
    </lineage>
</organism>
<dbReference type="InterPro" id="IPR024530">
    <property type="entry name" value="QSregVF_b"/>
</dbReference>
<comment type="caution">
    <text evidence="1">The sequence shown here is derived from an EMBL/GenBank/DDBJ whole genome shotgun (WGS) entry which is preliminary data.</text>
</comment>
<gene>
    <name evidence="1" type="ORF">GO816_08555</name>
</gene>
<evidence type="ECO:0008006" key="3">
    <source>
        <dbReference type="Google" id="ProtNLM"/>
    </source>
</evidence>
<proteinExistence type="predicted"/>
<dbReference type="AlphaFoldDB" id="A0A6I4I7L5"/>
<reference evidence="1 2" key="1">
    <citation type="submission" date="2019-12" db="EMBL/GenBank/DDBJ databases">
        <title>Mucilaginibacter sp. HME9299 genome sequencing and assembly.</title>
        <authorList>
            <person name="Kang H."/>
            <person name="Kim H."/>
            <person name="Joh K."/>
        </authorList>
    </citation>
    <scope>NUCLEOTIDE SEQUENCE [LARGE SCALE GENOMIC DNA]</scope>
    <source>
        <strain evidence="1 2">HME9299</strain>
    </source>
</reference>
<sequence length="74" mass="8265">MQPDYKVLIDIVKMPMPFGKYKGTLLCDLPVSYLEWMHSKGMPAGKLGMMLSTVYEIKINGLTSLLQTVKSKVG</sequence>
<accession>A0A6I4I7L5</accession>
<name>A0A6I4I7L5_9SPHI</name>
<dbReference type="Proteomes" id="UP000434850">
    <property type="component" value="Unassembled WGS sequence"/>
</dbReference>
<dbReference type="EMBL" id="WQLA01000003">
    <property type="protein sequence ID" value="MVN91170.1"/>
    <property type="molecule type" value="Genomic_DNA"/>
</dbReference>
<evidence type="ECO:0000313" key="1">
    <source>
        <dbReference type="EMBL" id="MVN91170.1"/>
    </source>
</evidence>
<protein>
    <recommendedName>
        <fullName evidence="3">DUF3820 family protein</fullName>
    </recommendedName>
</protein>